<comment type="caution">
    <text evidence="2">The sequence shown here is derived from an EMBL/GenBank/DDBJ whole genome shotgun (WGS) entry which is preliminary data.</text>
</comment>
<feature type="compositionally biased region" description="Basic and acidic residues" evidence="1">
    <location>
        <begin position="21"/>
        <end position="33"/>
    </location>
</feature>
<organism evidence="2 3">
    <name type="scientific">Apiospora saccharicola</name>
    <dbReference type="NCBI Taxonomy" id="335842"/>
    <lineage>
        <taxon>Eukaryota</taxon>
        <taxon>Fungi</taxon>
        <taxon>Dikarya</taxon>
        <taxon>Ascomycota</taxon>
        <taxon>Pezizomycotina</taxon>
        <taxon>Sordariomycetes</taxon>
        <taxon>Xylariomycetidae</taxon>
        <taxon>Amphisphaeriales</taxon>
        <taxon>Apiosporaceae</taxon>
        <taxon>Apiospora</taxon>
    </lineage>
</organism>
<accession>A0ABR1VQQ8</accession>
<feature type="region of interest" description="Disordered" evidence="1">
    <location>
        <begin position="209"/>
        <end position="417"/>
    </location>
</feature>
<reference evidence="2 3" key="1">
    <citation type="submission" date="2023-01" db="EMBL/GenBank/DDBJ databases">
        <title>Analysis of 21 Apiospora genomes using comparative genomics revels a genus with tremendous synthesis potential of carbohydrate active enzymes and secondary metabolites.</title>
        <authorList>
            <person name="Sorensen T."/>
        </authorList>
    </citation>
    <scope>NUCLEOTIDE SEQUENCE [LARGE SCALE GENOMIC DNA]</scope>
    <source>
        <strain evidence="2 3">CBS 83171</strain>
    </source>
</reference>
<feature type="compositionally biased region" description="Low complexity" evidence="1">
    <location>
        <begin position="226"/>
        <end position="242"/>
    </location>
</feature>
<feature type="compositionally biased region" description="Low complexity" evidence="1">
    <location>
        <begin position="374"/>
        <end position="412"/>
    </location>
</feature>
<evidence type="ECO:0000313" key="2">
    <source>
        <dbReference type="EMBL" id="KAK8072244.1"/>
    </source>
</evidence>
<feature type="compositionally biased region" description="Polar residues" evidence="1">
    <location>
        <begin position="57"/>
        <end position="69"/>
    </location>
</feature>
<gene>
    <name evidence="2" type="ORF">PG996_005592</name>
</gene>
<keyword evidence="3" id="KW-1185">Reference proteome</keyword>
<feature type="region of interest" description="Disordered" evidence="1">
    <location>
        <begin position="183"/>
        <end position="202"/>
    </location>
</feature>
<evidence type="ECO:0000313" key="3">
    <source>
        <dbReference type="Proteomes" id="UP001446871"/>
    </source>
</evidence>
<evidence type="ECO:0000256" key="1">
    <source>
        <dbReference type="SAM" id="MobiDB-lite"/>
    </source>
</evidence>
<feature type="compositionally biased region" description="Polar residues" evidence="1">
    <location>
        <begin position="440"/>
        <end position="451"/>
    </location>
</feature>
<name>A0ABR1VQQ8_9PEZI</name>
<dbReference type="EMBL" id="JAQQWM010000003">
    <property type="protein sequence ID" value="KAK8072244.1"/>
    <property type="molecule type" value="Genomic_DNA"/>
</dbReference>
<proteinExistence type="predicted"/>
<feature type="region of interest" description="Disordered" evidence="1">
    <location>
        <begin position="1"/>
        <end position="83"/>
    </location>
</feature>
<protein>
    <submittedName>
        <fullName evidence="2">Uncharacterized protein</fullName>
    </submittedName>
</protein>
<feature type="region of interest" description="Disordered" evidence="1">
    <location>
        <begin position="435"/>
        <end position="483"/>
    </location>
</feature>
<sequence>MVSFFGLKLGGDKKKKSGQTNDHRDSQSKRKLDQSTLDNDQFFGNDLTRPGTYEASIYSTNARPGSSYSLHRRKKSAGQKSVYTTNEPHNLASLAYHDIGSRPATSYAPSFSKLTAGFNSQWNGSIADLPVPPGDPCCAAVAHSTGRACSKPLEEESPSPPRSINRNIRTTQELDYCFSVNKPAETSAGDERPPSPASNRNATKFNEARPLYPGAFGSNSLPSPPLSVSRTSDDFSPSSTSTWGEPVIQNVHAKRDMATVGASRQRSLKMKVESPAMTDGSLPPPRPKTSGGYESRRTNRRPVALNLDLPRQPFELGPHSPTFGLTQPPADPRRAAGPPVSAAITALNRPSRSNSKELHRQSRHQYTHSAVRASYSSSVYESPPQSPESPVIPLSGPLASPRPALPSARLPRQPSEVSEYECDLPDWSALAEDAPHRNWPLSSSGTSQKPPQLSDPRSDSPFGIPSFSRPWTGANARPGTPVKTTEITITTSLRTQTPPKTAPIYGLRNPAIVGDDFGTGFI</sequence>
<feature type="region of interest" description="Disordered" evidence="1">
    <location>
        <begin position="149"/>
        <end position="168"/>
    </location>
</feature>
<dbReference type="Proteomes" id="UP001446871">
    <property type="component" value="Unassembled WGS sequence"/>
</dbReference>